<dbReference type="EMBL" id="SSTE01008862">
    <property type="protein sequence ID" value="KAA0054233.1"/>
    <property type="molecule type" value="Genomic_DNA"/>
</dbReference>
<evidence type="ECO:0000313" key="1">
    <source>
        <dbReference type="EMBL" id="KAA0054233.1"/>
    </source>
</evidence>
<proteinExistence type="predicted"/>
<name>A0A5D3CU34_CUCMM</name>
<dbReference type="OrthoDB" id="1936908at2759"/>
<evidence type="ECO:0000313" key="3">
    <source>
        <dbReference type="Proteomes" id="UP000321393"/>
    </source>
</evidence>
<protein>
    <submittedName>
        <fullName evidence="2">Gag-protease polyprotein</fullName>
    </submittedName>
</protein>
<reference evidence="3 4" key="1">
    <citation type="submission" date="2019-08" db="EMBL/GenBank/DDBJ databases">
        <title>Draft genome sequences of two oriental melons (Cucumis melo L. var makuwa).</title>
        <authorList>
            <person name="Kwon S.-Y."/>
        </authorList>
    </citation>
    <scope>NUCLEOTIDE SEQUENCE [LARGE SCALE GENOMIC DNA]</scope>
    <source>
        <strain evidence="4">cv. Chang Bougi</strain>
        <strain evidence="3">cv. SW 3</strain>
        <tissue evidence="2">Leaf</tissue>
    </source>
</reference>
<organism evidence="2 4">
    <name type="scientific">Cucumis melo var. makuwa</name>
    <name type="common">Oriental melon</name>
    <dbReference type="NCBI Taxonomy" id="1194695"/>
    <lineage>
        <taxon>Eukaryota</taxon>
        <taxon>Viridiplantae</taxon>
        <taxon>Streptophyta</taxon>
        <taxon>Embryophyta</taxon>
        <taxon>Tracheophyta</taxon>
        <taxon>Spermatophyta</taxon>
        <taxon>Magnoliopsida</taxon>
        <taxon>eudicotyledons</taxon>
        <taxon>Gunneridae</taxon>
        <taxon>Pentapetalae</taxon>
        <taxon>rosids</taxon>
        <taxon>fabids</taxon>
        <taxon>Cucurbitales</taxon>
        <taxon>Cucurbitaceae</taxon>
        <taxon>Benincaseae</taxon>
        <taxon>Cucumis</taxon>
    </lineage>
</organism>
<accession>A0A5D3CU34</accession>
<dbReference type="GO" id="GO:0006508">
    <property type="term" value="P:proteolysis"/>
    <property type="evidence" value="ECO:0007669"/>
    <property type="project" value="UniProtKB-KW"/>
</dbReference>
<evidence type="ECO:0000313" key="2">
    <source>
        <dbReference type="EMBL" id="TYK15035.1"/>
    </source>
</evidence>
<evidence type="ECO:0000313" key="4">
    <source>
        <dbReference type="Proteomes" id="UP000321947"/>
    </source>
</evidence>
<keyword evidence="2" id="KW-0645">Protease</keyword>
<keyword evidence="2" id="KW-0378">Hydrolase</keyword>
<dbReference type="GO" id="GO:0008233">
    <property type="term" value="F:peptidase activity"/>
    <property type="evidence" value="ECO:0007669"/>
    <property type="project" value="UniProtKB-KW"/>
</dbReference>
<dbReference type="Proteomes" id="UP000321947">
    <property type="component" value="Unassembled WGS sequence"/>
</dbReference>
<dbReference type="Proteomes" id="UP000321393">
    <property type="component" value="Unassembled WGS sequence"/>
</dbReference>
<dbReference type="EMBL" id="SSTD01008722">
    <property type="protein sequence ID" value="TYK15035.1"/>
    <property type="molecule type" value="Genomic_DNA"/>
</dbReference>
<comment type="caution">
    <text evidence="2">The sequence shown here is derived from an EMBL/GenBank/DDBJ whole genome shotgun (WGS) entry which is preliminary data.</text>
</comment>
<gene>
    <name evidence="2" type="ORF">E5676_scaffold45G00770</name>
    <name evidence="1" type="ORF">E6C27_scaffold131G001780</name>
</gene>
<sequence length="213" mass="23559">MQQAMRVQESQHTRRLGVSEVTLKFSGVTASVVRVNSPLFGWIRLDVELNKDFSYSSSNGMARGRPARGKKGIIGGYQENAAKESYSCGPCCYGAEVQGFDYAYVGATAACPSRSCSGSSCTLGRARPVVGRGQALEGFQKVQPHDIRWVFGGPTKAQMWLSSLETIFRYMKCPEDQKVQCAVFMLTDRGTACLRDAKRQEFLNLEQDNRTVE</sequence>
<dbReference type="AlphaFoldDB" id="A0A5D3CU34"/>